<evidence type="ECO:0000256" key="1">
    <source>
        <dbReference type="SAM" id="MobiDB-lite"/>
    </source>
</evidence>
<name>A0A1E5PHD8_9ACTN</name>
<sequence>MPRGGLFRHQQIASQPPRGTHSLPEEGHPMQSPSLQFTAMLTAMLTARQKPAPWTGHGDAAVRIGERGLERGRPLPEQRPDADPVALVLIHPDTETALTGTLHCARTRIHGAWTEPYRLLTHALAGRDLPHDIDLSTEVPSHRLRRDDRVRDR</sequence>
<protein>
    <submittedName>
        <fullName evidence="2">Uncharacterized protein</fullName>
    </submittedName>
</protein>
<proteinExistence type="predicted"/>
<accession>A0A1E5PHD8</accession>
<comment type="caution">
    <text evidence="2">The sequence shown here is derived from an EMBL/GenBank/DDBJ whole genome shotgun (WGS) entry which is preliminary data.</text>
</comment>
<organism evidence="2 3">
    <name type="scientific">Streptomyces agglomeratus</name>
    <dbReference type="NCBI Taxonomy" id="285458"/>
    <lineage>
        <taxon>Bacteria</taxon>
        <taxon>Bacillati</taxon>
        <taxon>Actinomycetota</taxon>
        <taxon>Actinomycetes</taxon>
        <taxon>Kitasatosporales</taxon>
        <taxon>Streptomycetaceae</taxon>
        <taxon>Streptomyces</taxon>
    </lineage>
</organism>
<feature type="region of interest" description="Disordered" evidence="1">
    <location>
        <begin position="1"/>
        <end position="32"/>
    </location>
</feature>
<keyword evidence="3" id="KW-1185">Reference proteome</keyword>
<dbReference type="AlphaFoldDB" id="A0A1E5PHD8"/>
<evidence type="ECO:0000313" key="3">
    <source>
        <dbReference type="Proteomes" id="UP000095759"/>
    </source>
</evidence>
<dbReference type="Proteomes" id="UP000095759">
    <property type="component" value="Unassembled WGS sequence"/>
</dbReference>
<dbReference type="EMBL" id="MEHJ01000001">
    <property type="protein sequence ID" value="OEJ28980.1"/>
    <property type="molecule type" value="Genomic_DNA"/>
</dbReference>
<gene>
    <name evidence="2" type="ORF">AS594_35745</name>
</gene>
<evidence type="ECO:0000313" key="2">
    <source>
        <dbReference type="EMBL" id="OEJ28980.1"/>
    </source>
</evidence>
<reference evidence="2 3" key="1">
    <citation type="submission" date="2016-08" db="EMBL/GenBank/DDBJ databases">
        <title>Complete genome sequence of Streptomyces agglomeratus strain 6-3-2, a novel anti-MRSA actinomycete isolated from Wuli of Tebit, China.</title>
        <authorList>
            <person name="Chen X."/>
        </authorList>
    </citation>
    <scope>NUCLEOTIDE SEQUENCE [LARGE SCALE GENOMIC DNA]</scope>
    <source>
        <strain evidence="2 3">6-3-2</strain>
    </source>
</reference>